<keyword evidence="2" id="KW-1185">Reference proteome</keyword>
<dbReference type="RefSeq" id="WP_007011899.1">
    <property type="nucleotide sequence ID" value="NZ_AGFM01000010.1"/>
</dbReference>
<evidence type="ECO:0000313" key="2">
    <source>
        <dbReference type="Proteomes" id="UP000004030"/>
    </source>
</evidence>
<dbReference type="STRING" id="1088721.JI59_15190"/>
<evidence type="ECO:0000313" key="1">
    <source>
        <dbReference type="EMBL" id="EHJ62062.1"/>
    </source>
</evidence>
<dbReference type="Gene3D" id="2.40.160.90">
    <property type="match status" value="1"/>
</dbReference>
<dbReference type="EMBL" id="AGFM01000010">
    <property type="protein sequence ID" value="EHJ62062.1"/>
    <property type="molecule type" value="Genomic_DNA"/>
</dbReference>
<comment type="caution">
    <text evidence="1">The sequence shown here is derived from an EMBL/GenBank/DDBJ whole genome shotgun (WGS) entry which is preliminary data.</text>
</comment>
<name>G6E9G3_9SPHN</name>
<dbReference type="InterPro" id="IPR011250">
    <property type="entry name" value="OMP/PagP_B-barrel"/>
</dbReference>
<organism evidence="1 2">
    <name type="scientific">Novosphingobium pentaromativorans US6-1</name>
    <dbReference type="NCBI Taxonomy" id="1088721"/>
    <lineage>
        <taxon>Bacteria</taxon>
        <taxon>Pseudomonadati</taxon>
        <taxon>Pseudomonadota</taxon>
        <taxon>Alphaproteobacteria</taxon>
        <taxon>Sphingomonadales</taxon>
        <taxon>Sphingomonadaceae</taxon>
        <taxon>Novosphingobium</taxon>
    </lineage>
</organism>
<dbReference type="PATRIC" id="fig|1088721.3.peg.973"/>
<dbReference type="AlphaFoldDB" id="G6E9G3"/>
<dbReference type="SUPFAM" id="SSF56925">
    <property type="entry name" value="OMPA-like"/>
    <property type="match status" value="1"/>
</dbReference>
<dbReference type="OrthoDB" id="7529687at2"/>
<dbReference type="Proteomes" id="UP000004030">
    <property type="component" value="Unassembled WGS sequence"/>
</dbReference>
<sequence>MMEDFLPRASDIRRCLRVGSVLGILGLALAGCGGDGGVNSANTTPGPIATPAPPPTPSFTGTPVGFVEISGKYQVDGTETLKADGPYDLSENILAIEVEEATNTYTVTVEGNYITEVFDPEANVGPAQPTDEPGNFLYYRKEAGTGVKSLEVLRQDPGNDRLQLQYLSYGLWTAVDPHAPEEPRNVSAYSFVFGQSTEKANLPATGTAIYNGIVDGYYGTYRLLGSTGTLTADFGEWTVSTELSLRTEGLRIANDPALATGAGFEIGTLSGTGDMGCPISCGVDDYGADDNAYWGSLSGTLEGNSVSGSFDGLFFGPGAEETGFSFEVNTYPYDPASGSSPGPSAAGVFVGKQ</sequence>
<evidence type="ECO:0008006" key="3">
    <source>
        <dbReference type="Google" id="ProtNLM"/>
    </source>
</evidence>
<accession>G6E9G3</accession>
<protein>
    <recommendedName>
        <fullName evidence="3">Transferrin-binding protein B C-lobe/N-lobe beta barrel domain-containing protein</fullName>
    </recommendedName>
</protein>
<reference evidence="1 2" key="1">
    <citation type="journal article" date="2012" name="J. Bacteriol.">
        <title>Genome sequence of benzo(a)pyrene-degrading bacterium Novosphingobium pentaromativorans US6-1.</title>
        <authorList>
            <person name="Luo Y.R."/>
            <person name="Kang S.G."/>
            <person name="Kim S.J."/>
            <person name="Kim M.R."/>
            <person name="Li N."/>
            <person name="Lee J.H."/>
            <person name="Kwon K.K."/>
        </authorList>
    </citation>
    <scope>NUCLEOTIDE SEQUENCE [LARGE SCALE GENOMIC DNA]</scope>
    <source>
        <strain evidence="1 2">US6-1</strain>
    </source>
</reference>
<proteinExistence type="predicted"/>
<gene>
    <name evidence="1" type="ORF">NSU_0984</name>
</gene>